<gene>
    <name evidence="3" type="ORF">C8R41DRAFT_982165</name>
</gene>
<keyword evidence="2" id="KW-0812">Transmembrane</keyword>
<keyword evidence="2" id="KW-1133">Transmembrane helix</keyword>
<feature type="transmembrane region" description="Helical" evidence="2">
    <location>
        <begin position="298"/>
        <end position="316"/>
    </location>
</feature>
<accession>A0ABQ8VEU2</accession>
<protein>
    <submittedName>
        <fullName evidence="3">Uncharacterized protein</fullName>
    </submittedName>
</protein>
<dbReference type="Proteomes" id="UP001150217">
    <property type="component" value="Unassembled WGS sequence"/>
</dbReference>
<comment type="caution">
    <text evidence="3">The sequence shown here is derived from an EMBL/GenBank/DDBJ whole genome shotgun (WGS) entry which is preliminary data.</text>
</comment>
<dbReference type="EMBL" id="JANVFT010000050">
    <property type="protein sequence ID" value="KAJ4486490.1"/>
    <property type="molecule type" value="Genomic_DNA"/>
</dbReference>
<reference evidence="3" key="1">
    <citation type="submission" date="2022-08" db="EMBL/GenBank/DDBJ databases">
        <title>A Global Phylogenomic Analysis of the Shiitake Genus Lentinula.</title>
        <authorList>
            <consortium name="DOE Joint Genome Institute"/>
            <person name="Sierra-Patev S."/>
            <person name="Min B."/>
            <person name="Naranjo-Ortiz M."/>
            <person name="Looney B."/>
            <person name="Konkel Z."/>
            <person name="Slot J.C."/>
            <person name="Sakamoto Y."/>
            <person name="Steenwyk J.L."/>
            <person name="Rokas A."/>
            <person name="Carro J."/>
            <person name="Camarero S."/>
            <person name="Ferreira P."/>
            <person name="Molpeceres G."/>
            <person name="Ruiz-Duenas F.J."/>
            <person name="Serrano A."/>
            <person name="Henrissat B."/>
            <person name="Drula E."/>
            <person name="Hughes K.W."/>
            <person name="Mata J.L."/>
            <person name="Ishikawa N.K."/>
            <person name="Vargas-Isla R."/>
            <person name="Ushijima S."/>
            <person name="Smith C.A."/>
            <person name="Ahrendt S."/>
            <person name="Andreopoulos W."/>
            <person name="He G."/>
            <person name="Labutti K."/>
            <person name="Lipzen A."/>
            <person name="Ng V."/>
            <person name="Riley R."/>
            <person name="Sandor L."/>
            <person name="Barry K."/>
            <person name="Martinez A.T."/>
            <person name="Xiao Y."/>
            <person name="Gibbons J.G."/>
            <person name="Terashima K."/>
            <person name="Grigoriev I.V."/>
            <person name="Hibbett D.S."/>
        </authorList>
    </citation>
    <scope>NUCLEOTIDE SEQUENCE</scope>
    <source>
        <strain evidence="3">RHP3577 ss4</strain>
    </source>
</reference>
<name>A0ABQ8VEU2_9AGAR</name>
<feature type="compositionally biased region" description="Low complexity" evidence="1">
    <location>
        <begin position="1"/>
        <end position="15"/>
    </location>
</feature>
<evidence type="ECO:0000313" key="4">
    <source>
        <dbReference type="Proteomes" id="UP001150217"/>
    </source>
</evidence>
<evidence type="ECO:0000313" key="3">
    <source>
        <dbReference type="EMBL" id="KAJ4486490.1"/>
    </source>
</evidence>
<keyword evidence="2" id="KW-0472">Membrane</keyword>
<proteinExistence type="predicted"/>
<evidence type="ECO:0000256" key="2">
    <source>
        <dbReference type="SAM" id="Phobius"/>
    </source>
</evidence>
<feature type="region of interest" description="Disordered" evidence="1">
    <location>
        <begin position="1"/>
        <end position="142"/>
    </location>
</feature>
<sequence length="319" mass="34645">MQSSAATPTATSSPTGRKKPHCRTCGLPMEGHRRGECEGSTEPSESGSQNDSDDNDDLTRAVSNGEVKDTTYPKIPRSSPFRVTRASYKAAQSQNDDQFAVGDDRDPVIRPPTDTPPKQKTKTITNLKSKRLSTSRNDDGGLVPVVLTDQEDSSSFDGQEQKPLFTAVETNPKAETSTVSALKHEEDALPSPNAVIYASSDFLELGEAGAALRDRLFQNTEGEEGHVGMFYTPTPVRDKKSYAYKEWIVVGRGEDSEALVKHIVRLADSQSVLRNRAPGTFVVGGELEVVEGPRIVTIPQLVFGSFVAVVLLMYVLSTL</sequence>
<keyword evidence="4" id="KW-1185">Reference proteome</keyword>
<evidence type="ECO:0000256" key="1">
    <source>
        <dbReference type="SAM" id="MobiDB-lite"/>
    </source>
</evidence>
<organism evidence="3 4">
    <name type="scientific">Lentinula lateritia</name>
    <dbReference type="NCBI Taxonomy" id="40482"/>
    <lineage>
        <taxon>Eukaryota</taxon>
        <taxon>Fungi</taxon>
        <taxon>Dikarya</taxon>
        <taxon>Basidiomycota</taxon>
        <taxon>Agaricomycotina</taxon>
        <taxon>Agaricomycetes</taxon>
        <taxon>Agaricomycetidae</taxon>
        <taxon>Agaricales</taxon>
        <taxon>Marasmiineae</taxon>
        <taxon>Omphalotaceae</taxon>
        <taxon>Lentinula</taxon>
    </lineage>
</organism>